<dbReference type="GO" id="GO:0008270">
    <property type="term" value="F:zinc ion binding"/>
    <property type="evidence" value="ECO:0007669"/>
    <property type="project" value="InterPro"/>
</dbReference>
<keyword evidence="8" id="KW-0482">Metalloprotease</keyword>
<evidence type="ECO:0000313" key="10">
    <source>
        <dbReference type="EMBL" id="WAV90796.1"/>
    </source>
</evidence>
<dbReference type="NCBIfam" id="TIGR01887">
    <property type="entry name" value="dipeptidaselike"/>
    <property type="match status" value="1"/>
</dbReference>
<keyword evidence="3" id="KW-0645">Protease</keyword>
<keyword evidence="7 10" id="KW-0224">Dipeptidase</keyword>
<dbReference type="InterPro" id="IPR036264">
    <property type="entry name" value="Bact_exopeptidase_dim_dom"/>
</dbReference>
<sequence>MHKLIDDRFEELVADLKYMLSFRTDASLYEPTENDPFGRPMTDALNAFLKRAESYGFTTRNLDNYVGYVDTSTDKSLPLYGIMCHLDVVPAGDESLWHYPPFGGVNSGGRLYGRGSFDDKGPAVASLHAMRAIRDTQSLKCRFRLIVGLDEETGAFRCIKRYKKTEEIPLHSFSPDGAFPLINAEKGILRLTVRKEFDGSGDSFVGIETIRGGVRTNIVPGKAFATLKGIRFPNDRDGFEFQGDSVVANGLSTHVKHPWDGKNAILLLLQFLAQQDIHSPLGDYVRELHRLFRMEYDGRSLGIACHDDVSGDLTCTLAVIDADRQGCTLKVDIRYPVTFDGNEIVEKLKRIFGQLGASVTLDSRNAPLYVPEDDPFVQLLLGAYTAVTGQAGKPISTGGGTYCRDMPRSVSFGILFPGEESVAHSVDEYVSLASLKKAAHIYAEAFERINGKK</sequence>
<comment type="cofactor">
    <cofactor evidence="1">
        <name>Zn(2+)</name>
        <dbReference type="ChEBI" id="CHEBI:29105"/>
    </cofactor>
</comment>
<name>A0A9E9NSZ3_9BURK</name>
<keyword evidence="6" id="KW-0862">Zinc</keyword>
<evidence type="ECO:0000256" key="1">
    <source>
        <dbReference type="ARBA" id="ARBA00001947"/>
    </source>
</evidence>
<evidence type="ECO:0000256" key="9">
    <source>
        <dbReference type="ARBA" id="ARBA00023285"/>
    </source>
</evidence>
<dbReference type="Gene3D" id="3.30.70.360">
    <property type="match status" value="2"/>
</dbReference>
<keyword evidence="5 10" id="KW-0378">Hydrolase</keyword>
<organism evidence="10">
    <name type="scientific">Oxalobacter aliiformigenes</name>
    <dbReference type="NCBI Taxonomy" id="2946593"/>
    <lineage>
        <taxon>Bacteria</taxon>
        <taxon>Pseudomonadati</taxon>
        <taxon>Pseudomonadota</taxon>
        <taxon>Betaproteobacteria</taxon>
        <taxon>Burkholderiales</taxon>
        <taxon>Oxalobacteraceae</taxon>
        <taxon>Oxalobacter</taxon>
    </lineage>
</organism>
<accession>A0A9E9NSZ3</accession>
<evidence type="ECO:0000256" key="2">
    <source>
        <dbReference type="ARBA" id="ARBA00006247"/>
    </source>
</evidence>
<dbReference type="InterPro" id="IPR010964">
    <property type="entry name" value="M20A_pepV-rel"/>
</dbReference>
<dbReference type="RefSeq" id="WP_269315741.1">
    <property type="nucleotide sequence ID" value="NZ_CP098251.1"/>
</dbReference>
<reference evidence="10" key="1">
    <citation type="journal article" date="2022" name="Front. Microbiol.">
        <title>New perspectives on an old grouping: The genomic and phenotypic variability of Oxalobacter formigenes and the implications for calcium oxalate stone prevention.</title>
        <authorList>
            <person name="Chmiel J.A."/>
            <person name="Carr C."/>
            <person name="Stuivenberg G.A."/>
            <person name="Venema R."/>
            <person name="Chanyi R.M."/>
            <person name="Al K.F."/>
            <person name="Giguere D."/>
            <person name="Say H."/>
            <person name="Akouris P.P."/>
            <person name="Dominguez Romero S.A."/>
            <person name="Kwong A."/>
            <person name="Tai V."/>
            <person name="Koval S.F."/>
            <person name="Razvi H."/>
            <person name="Bjazevic J."/>
            <person name="Burton J.P."/>
        </authorList>
    </citation>
    <scope>NUCLEOTIDE SEQUENCE</scope>
    <source>
        <strain evidence="10">OxK</strain>
    </source>
</reference>
<evidence type="ECO:0000256" key="5">
    <source>
        <dbReference type="ARBA" id="ARBA00022801"/>
    </source>
</evidence>
<evidence type="ECO:0000256" key="6">
    <source>
        <dbReference type="ARBA" id="ARBA00022833"/>
    </source>
</evidence>
<protein>
    <submittedName>
        <fullName evidence="10">Sapep family Mn(2+)-dependent dipeptidase</fullName>
        <ecNumber evidence="10">3.4.13.-</ecNumber>
    </submittedName>
</protein>
<dbReference type="PANTHER" id="PTHR43808">
    <property type="entry name" value="ACETYLORNITHINE DEACETYLASE"/>
    <property type="match status" value="1"/>
</dbReference>
<evidence type="ECO:0000256" key="8">
    <source>
        <dbReference type="ARBA" id="ARBA00023049"/>
    </source>
</evidence>
<keyword evidence="4" id="KW-0479">Metal-binding</keyword>
<dbReference type="GO" id="GO:0006508">
    <property type="term" value="P:proteolysis"/>
    <property type="evidence" value="ECO:0007669"/>
    <property type="project" value="UniProtKB-KW"/>
</dbReference>
<evidence type="ECO:0000256" key="4">
    <source>
        <dbReference type="ARBA" id="ARBA00022723"/>
    </source>
</evidence>
<dbReference type="EC" id="3.4.13.-" evidence="10"/>
<comment type="similarity">
    <text evidence="2">Belongs to the peptidase M20A family.</text>
</comment>
<dbReference type="InterPro" id="IPR050072">
    <property type="entry name" value="Peptidase_M20A"/>
</dbReference>
<dbReference type="AlphaFoldDB" id="A0A9E9NSZ3"/>
<dbReference type="GO" id="GO:0008237">
    <property type="term" value="F:metallopeptidase activity"/>
    <property type="evidence" value="ECO:0007669"/>
    <property type="project" value="UniProtKB-KW"/>
</dbReference>
<dbReference type="GO" id="GO:0008777">
    <property type="term" value="F:acetylornithine deacetylase activity"/>
    <property type="evidence" value="ECO:0007669"/>
    <property type="project" value="TreeGrafter"/>
</dbReference>
<dbReference type="PANTHER" id="PTHR43808:SF31">
    <property type="entry name" value="N-ACETYL-L-CITRULLINE DEACETYLASE"/>
    <property type="match status" value="1"/>
</dbReference>
<dbReference type="SUPFAM" id="SSF55031">
    <property type="entry name" value="Bacterial exopeptidase dimerisation domain"/>
    <property type="match status" value="1"/>
</dbReference>
<dbReference type="InterPro" id="IPR002933">
    <property type="entry name" value="Peptidase_M20"/>
</dbReference>
<gene>
    <name evidence="10" type="ORF">NB646_08115</name>
</gene>
<dbReference type="GO" id="GO:0006526">
    <property type="term" value="P:L-arginine biosynthetic process"/>
    <property type="evidence" value="ECO:0007669"/>
    <property type="project" value="TreeGrafter"/>
</dbReference>
<evidence type="ECO:0000256" key="7">
    <source>
        <dbReference type="ARBA" id="ARBA00022997"/>
    </source>
</evidence>
<dbReference type="SUPFAM" id="SSF53187">
    <property type="entry name" value="Zn-dependent exopeptidases"/>
    <property type="match status" value="1"/>
</dbReference>
<dbReference type="Proteomes" id="UP001164819">
    <property type="component" value="Chromosome"/>
</dbReference>
<dbReference type="EMBL" id="CP098251">
    <property type="protein sequence ID" value="WAV90796.1"/>
    <property type="molecule type" value="Genomic_DNA"/>
</dbReference>
<dbReference type="Pfam" id="PF01546">
    <property type="entry name" value="Peptidase_M20"/>
    <property type="match status" value="1"/>
</dbReference>
<evidence type="ECO:0000256" key="3">
    <source>
        <dbReference type="ARBA" id="ARBA00022670"/>
    </source>
</evidence>
<keyword evidence="9" id="KW-0170">Cobalt</keyword>
<dbReference type="Gene3D" id="3.40.630.10">
    <property type="entry name" value="Zn peptidases"/>
    <property type="match status" value="1"/>
</dbReference>
<proteinExistence type="inferred from homology"/>
<dbReference type="GO" id="GO:0016805">
    <property type="term" value="F:dipeptidase activity"/>
    <property type="evidence" value="ECO:0007669"/>
    <property type="project" value="UniProtKB-KW"/>
</dbReference>